<accession>A0A8S9I5X1</accession>
<proteinExistence type="predicted"/>
<evidence type="ECO:0000313" key="1">
    <source>
        <dbReference type="EMBL" id="KAF2565049.1"/>
    </source>
</evidence>
<organism evidence="1">
    <name type="scientific">Brassica cretica</name>
    <name type="common">Mustard</name>
    <dbReference type="NCBI Taxonomy" id="69181"/>
    <lineage>
        <taxon>Eukaryota</taxon>
        <taxon>Viridiplantae</taxon>
        <taxon>Streptophyta</taxon>
        <taxon>Embryophyta</taxon>
        <taxon>Tracheophyta</taxon>
        <taxon>Spermatophyta</taxon>
        <taxon>Magnoliopsida</taxon>
        <taxon>eudicotyledons</taxon>
        <taxon>Gunneridae</taxon>
        <taxon>Pentapetalae</taxon>
        <taxon>rosids</taxon>
        <taxon>malvids</taxon>
        <taxon>Brassicales</taxon>
        <taxon>Brassicaceae</taxon>
        <taxon>Brassiceae</taxon>
        <taxon>Brassica</taxon>
    </lineage>
</organism>
<dbReference type="AlphaFoldDB" id="A0A8S9I5X1"/>
<name>A0A8S9I5X1_BRACR</name>
<dbReference type="EMBL" id="QGKY02001250">
    <property type="protein sequence ID" value="KAF2565049.1"/>
    <property type="molecule type" value="Genomic_DNA"/>
</dbReference>
<reference evidence="1" key="1">
    <citation type="submission" date="2019-12" db="EMBL/GenBank/DDBJ databases">
        <title>Genome sequencing and annotation of Brassica cretica.</title>
        <authorList>
            <person name="Studholme D.J."/>
            <person name="Sarris P.F."/>
        </authorList>
    </citation>
    <scope>NUCLEOTIDE SEQUENCE</scope>
    <source>
        <strain evidence="1">PFS-102/07</strain>
        <tissue evidence="1">Leaf</tissue>
    </source>
</reference>
<gene>
    <name evidence="1" type="ORF">F2Q70_00015523</name>
</gene>
<sequence length="150" mass="17119">MYSSPISQVASIAFKNGHLHYLKRPTLHESSLVKLLHWLSLLKYHSLFVVHRYLVRYALPVSAAFLPISTRVLASSTTPPPSLVCFKVDEEFSEKEVLVLLLWKKRKKKKTKIVEGIGSFAKFVVGLRKLCCCDVSMVPEMKDLDKLFNL</sequence>
<protein>
    <submittedName>
        <fullName evidence="1">Uncharacterized protein</fullName>
    </submittedName>
</protein>
<comment type="caution">
    <text evidence="1">The sequence shown here is derived from an EMBL/GenBank/DDBJ whole genome shotgun (WGS) entry which is preliminary data.</text>
</comment>